<evidence type="ECO:0000313" key="4">
    <source>
        <dbReference type="EMBL" id="PCS05698.1"/>
    </source>
</evidence>
<evidence type="ECO:0000256" key="1">
    <source>
        <dbReference type="ARBA" id="ARBA00022729"/>
    </source>
</evidence>
<dbReference type="Pfam" id="PF11611">
    <property type="entry name" value="DUF4352"/>
    <property type="match status" value="1"/>
</dbReference>
<keyword evidence="5" id="KW-1185">Reference proteome</keyword>
<evidence type="ECO:0000259" key="3">
    <source>
        <dbReference type="Pfam" id="PF11611"/>
    </source>
</evidence>
<dbReference type="AlphaFoldDB" id="A0A2A5RX02"/>
<dbReference type="EMBL" id="JXJX01000012">
    <property type="protein sequence ID" value="PCS05698.1"/>
    <property type="molecule type" value="Genomic_DNA"/>
</dbReference>
<keyword evidence="2" id="KW-0812">Transmembrane</keyword>
<accession>A0A2A5RX02</accession>
<dbReference type="OrthoDB" id="9806150at2"/>
<feature type="domain" description="DUF4352" evidence="3">
    <location>
        <begin position="62"/>
        <end position="178"/>
    </location>
</feature>
<dbReference type="InterPro" id="IPR029051">
    <property type="entry name" value="DUF4352"/>
</dbReference>
<dbReference type="STRING" id="1348632.GCA_001591745_01625"/>
<comment type="caution">
    <text evidence="4">The sequence shown here is derived from an EMBL/GenBank/DDBJ whole genome shotgun (WGS) entry which is preliminary data.</text>
</comment>
<dbReference type="Proteomes" id="UP000242246">
    <property type="component" value="Unassembled WGS sequence"/>
</dbReference>
<evidence type="ECO:0000313" key="5">
    <source>
        <dbReference type="Proteomes" id="UP000242246"/>
    </source>
</evidence>
<evidence type="ECO:0000256" key="2">
    <source>
        <dbReference type="SAM" id="Phobius"/>
    </source>
</evidence>
<dbReference type="InterPro" id="IPR029050">
    <property type="entry name" value="Immunoprotect_excell_Ig-like"/>
</dbReference>
<keyword evidence="2" id="KW-1133">Transmembrane helix</keyword>
<sequence length="192" mass="21266">MMSLNDGIETNQDKKKNPILKFWWVWSIIILVAIGILVPNLIIQKAMSTNSVTQTGKNKIVKVGDSVTQNGVHYQINSVKYNTGTKYSKPDDGNQYVIVNITIENKGKDTVSYNRYNFKLDDAGNQTSFSDYLTGDDGKKVVNDILGSGDLAEGGKVTGSMIGQAKIGEKYKLVYSGYTKNYKKSTITFNLN</sequence>
<protein>
    <recommendedName>
        <fullName evidence="3">DUF4352 domain-containing protein</fullName>
    </recommendedName>
</protein>
<reference evidence="4 5" key="1">
    <citation type="submission" date="2014-12" db="EMBL/GenBank/DDBJ databases">
        <title>Draft genome sequences of 10 type strains of Lactococcus.</title>
        <authorList>
            <person name="Sun Z."/>
            <person name="Zhong Z."/>
            <person name="Liu W."/>
            <person name="Zhang W."/>
            <person name="Zhang H."/>
        </authorList>
    </citation>
    <scope>NUCLEOTIDE SEQUENCE [LARGE SCALE GENOMIC DNA]</scope>
    <source>
        <strain evidence="4 5">DSM 20686</strain>
    </source>
</reference>
<gene>
    <name evidence="4" type="ORF">RU87_GL000408</name>
</gene>
<proteinExistence type="predicted"/>
<keyword evidence="2" id="KW-0472">Membrane</keyword>
<dbReference type="Gene3D" id="2.60.40.1240">
    <property type="match status" value="1"/>
</dbReference>
<keyword evidence="1" id="KW-0732">Signal</keyword>
<organism evidence="4 5">
    <name type="scientific">Pseudolactococcus plantarum</name>
    <dbReference type="NCBI Taxonomy" id="1365"/>
    <lineage>
        <taxon>Bacteria</taxon>
        <taxon>Bacillati</taxon>
        <taxon>Bacillota</taxon>
        <taxon>Bacilli</taxon>
        <taxon>Lactobacillales</taxon>
        <taxon>Streptococcaceae</taxon>
        <taxon>Pseudolactococcus</taxon>
    </lineage>
</organism>
<name>A0A2A5RX02_9LACT</name>
<feature type="transmembrane region" description="Helical" evidence="2">
    <location>
        <begin position="23"/>
        <end position="43"/>
    </location>
</feature>